<dbReference type="CDD" id="cd02440">
    <property type="entry name" value="AdoMet_MTases"/>
    <property type="match status" value="1"/>
</dbReference>
<evidence type="ECO:0000313" key="2">
    <source>
        <dbReference type="Proteomes" id="UP001595699"/>
    </source>
</evidence>
<dbReference type="RefSeq" id="WP_205117550.1">
    <property type="nucleotide sequence ID" value="NZ_JAFBCM010000001.1"/>
</dbReference>
<sequence length="190" mass="20150">MNELTLDLARWARAPDDTDTRVLDRCLGPALDVGCGPGRMVVALARRGVPALGIDVAPEAVQHVLNAGGLALVRSVFKHVPGEGRWQHAILLDGCIGIGGSPIALLKRVRELLAPGGVAYVEHDTSPDRADLTTARISDGRGRVSAPFAWAVIGHNALDRAAQQAGLRVLETWPPSDRALCVLQRPAEVS</sequence>
<dbReference type="Proteomes" id="UP001595699">
    <property type="component" value="Unassembled WGS sequence"/>
</dbReference>
<dbReference type="Pfam" id="PF13489">
    <property type="entry name" value="Methyltransf_23"/>
    <property type="match status" value="1"/>
</dbReference>
<dbReference type="SUPFAM" id="SSF53335">
    <property type="entry name" value="S-adenosyl-L-methionine-dependent methyltransferases"/>
    <property type="match status" value="1"/>
</dbReference>
<dbReference type="EC" id="2.1.1.222" evidence="1"/>
<dbReference type="Gene3D" id="3.40.50.150">
    <property type="entry name" value="Vaccinia Virus protein VP39"/>
    <property type="match status" value="1"/>
</dbReference>
<keyword evidence="1" id="KW-0489">Methyltransferase</keyword>
<protein>
    <submittedName>
        <fullName evidence="1">Class I SAM-dependent methyltransferase</fullName>
        <ecNumber evidence="1">2.1.1.222</ecNumber>
        <ecNumber evidence="1">2.1.1.64</ecNumber>
    </submittedName>
</protein>
<organism evidence="1 2">
    <name type="scientific">Tenggerimyces flavus</name>
    <dbReference type="NCBI Taxonomy" id="1708749"/>
    <lineage>
        <taxon>Bacteria</taxon>
        <taxon>Bacillati</taxon>
        <taxon>Actinomycetota</taxon>
        <taxon>Actinomycetes</taxon>
        <taxon>Propionibacteriales</taxon>
        <taxon>Nocardioidaceae</taxon>
        <taxon>Tenggerimyces</taxon>
    </lineage>
</organism>
<dbReference type="InterPro" id="IPR029063">
    <property type="entry name" value="SAM-dependent_MTases_sf"/>
</dbReference>
<gene>
    <name evidence="1" type="ORF">ACFOUW_35765</name>
</gene>
<dbReference type="EMBL" id="JBHRZH010000050">
    <property type="protein sequence ID" value="MFC3766232.1"/>
    <property type="molecule type" value="Genomic_DNA"/>
</dbReference>
<comment type="caution">
    <text evidence="1">The sequence shown here is derived from an EMBL/GenBank/DDBJ whole genome shotgun (WGS) entry which is preliminary data.</text>
</comment>
<evidence type="ECO:0000313" key="1">
    <source>
        <dbReference type="EMBL" id="MFC3766232.1"/>
    </source>
</evidence>
<keyword evidence="2" id="KW-1185">Reference proteome</keyword>
<accession>A0ABV7YMG2</accession>
<dbReference type="GO" id="GO:0032259">
    <property type="term" value="P:methylation"/>
    <property type="evidence" value="ECO:0007669"/>
    <property type="project" value="UniProtKB-KW"/>
</dbReference>
<reference evidence="2" key="1">
    <citation type="journal article" date="2019" name="Int. J. Syst. Evol. Microbiol.">
        <title>The Global Catalogue of Microorganisms (GCM) 10K type strain sequencing project: providing services to taxonomists for standard genome sequencing and annotation.</title>
        <authorList>
            <consortium name="The Broad Institute Genomics Platform"/>
            <consortium name="The Broad Institute Genome Sequencing Center for Infectious Disease"/>
            <person name="Wu L."/>
            <person name="Ma J."/>
        </authorList>
    </citation>
    <scope>NUCLEOTIDE SEQUENCE [LARGE SCALE GENOMIC DNA]</scope>
    <source>
        <strain evidence="2">CGMCC 4.7241</strain>
    </source>
</reference>
<dbReference type="GO" id="GO:0102208">
    <property type="term" value="F:2-polyprenyl-6-hydroxyphenol methylase activity"/>
    <property type="evidence" value="ECO:0007669"/>
    <property type="project" value="UniProtKB-EC"/>
</dbReference>
<proteinExistence type="predicted"/>
<name>A0ABV7YMG2_9ACTN</name>
<dbReference type="GO" id="GO:0061542">
    <property type="term" value="F:3-demethylubiquinol 3-O-methyltransferase activity"/>
    <property type="evidence" value="ECO:0007669"/>
    <property type="project" value="UniProtKB-EC"/>
</dbReference>
<keyword evidence="1" id="KW-0808">Transferase</keyword>
<dbReference type="EC" id="2.1.1.64" evidence="1"/>